<keyword evidence="4 10" id="KW-0285">Flavoprotein</keyword>
<reference evidence="11 12" key="1">
    <citation type="journal article" date="2014" name="Nature">
        <title>The genome of the recently domesticated crop plant sugar beet (Beta vulgaris).</title>
        <authorList>
            <person name="Dohm J.C."/>
            <person name="Minoche A.E."/>
            <person name="Holtgrawe D."/>
            <person name="Capella-Gutierrez S."/>
            <person name="Zakrzewski F."/>
            <person name="Tafer H."/>
            <person name="Rupp O."/>
            <person name="Sorensen T.R."/>
            <person name="Stracke R."/>
            <person name="Reinhardt R."/>
            <person name="Goesmann A."/>
            <person name="Kraft T."/>
            <person name="Schulz B."/>
            <person name="Stadler P.F."/>
            <person name="Schmidt T."/>
            <person name="Gabaldon T."/>
            <person name="Lehrach H."/>
            <person name="Weisshaar B."/>
            <person name="Himmelbauer H."/>
        </authorList>
    </citation>
    <scope>NUCLEOTIDE SEQUENCE [LARGE SCALE GENOMIC DNA]</scope>
    <source>
        <tissue evidence="11">Taproot</tissue>
    </source>
</reference>
<dbReference type="PANTHER" id="PTHR43539">
    <property type="entry name" value="FLAVIN-BINDING MONOOXYGENASE-LIKE PROTEIN (AFU_ORTHOLOGUE AFUA_4G09220)"/>
    <property type="match status" value="1"/>
</dbReference>
<dbReference type="eggNOG" id="KOG1399">
    <property type="taxonomic scope" value="Eukaryota"/>
</dbReference>
<evidence type="ECO:0000256" key="6">
    <source>
        <dbReference type="ARBA" id="ARBA00022857"/>
    </source>
</evidence>
<comment type="catalytic activity">
    <reaction evidence="9">
        <text>indole-3-pyruvate + NADPH + O2 + H(+) = (indol-3-yl)acetate + CO2 + NADP(+) + H2O</text>
        <dbReference type="Rhea" id="RHEA:34331"/>
        <dbReference type="ChEBI" id="CHEBI:15377"/>
        <dbReference type="ChEBI" id="CHEBI:15378"/>
        <dbReference type="ChEBI" id="CHEBI:15379"/>
        <dbReference type="ChEBI" id="CHEBI:16526"/>
        <dbReference type="ChEBI" id="CHEBI:17640"/>
        <dbReference type="ChEBI" id="CHEBI:30854"/>
        <dbReference type="ChEBI" id="CHEBI:57783"/>
        <dbReference type="ChEBI" id="CHEBI:58349"/>
        <dbReference type="EC" id="1.14.13.168"/>
    </reaction>
</comment>
<dbReference type="InterPro" id="IPR050982">
    <property type="entry name" value="Auxin_biosynth/cation_transpt"/>
</dbReference>
<comment type="similarity">
    <text evidence="3 10">Belongs to the FMO family.</text>
</comment>
<dbReference type="GO" id="GO:0103075">
    <property type="term" value="F:indole-3-pyruvate monooxygenase activity"/>
    <property type="evidence" value="ECO:0007669"/>
    <property type="project" value="UniProtKB-EC"/>
</dbReference>
<keyword evidence="7 10" id="KW-0560">Oxidoreductase</keyword>
<proteinExistence type="inferred from homology"/>
<dbReference type="InterPro" id="IPR000960">
    <property type="entry name" value="Flavin_mOase"/>
</dbReference>
<evidence type="ECO:0000256" key="3">
    <source>
        <dbReference type="ARBA" id="ARBA00009183"/>
    </source>
</evidence>
<comment type="pathway">
    <text evidence="2">Plant hormone metabolism; auxin biosynthesis.</text>
</comment>
<dbReference type="Proteomes" id="UP000035740">
    <property type="component" value="Chromosome 7"/>
</dbReference>
<evidence type="ECO:0000256" key="9">
    <source>
        <dbReference type="ARBA" id="ARBA00047707"/>
    </source>
</evidence>
<dbReference type="PRINTS" id="PR00469">
    <property type="entry name" value="PNDRDTASEII"/>
</dbReference>
<dbReference type="PANTHER" id="PTHR43539:SF42">
    <property type="entry name" value="OS01G0273800 PROTEIN"/>
    <property type="match status" value="1"/>
</dbReference>
<dbReference type="GO" id="GO:0050660">
    <property type="term" value="F:flavin adenine dinucleotide binding"/>
    <property type="evidence" value="ECO:0007669"/>
    <property type="project" value="InterPro"/>
</dbReference>
<name>A0A0J8BW61_BETVV</name>
<dbReference type="Gramene" id="KMT05820">
    <property type="protein sequence ID" value="KMT05820"/>
    <property type="gene ID" value="BVRB_7g165940"/>
</dbReference>
<evidence type="ECO:0000256" key="5">
    <source>
        <dbReference type="ARBA" id="ARBA00022827"/>
    </source>
</evidence>
<dbReference type="GO" id="GO:0004499">
    <property type="term" value="F:N,N-dimethylaniline monooxygenase activity"/>
    <property type="evidence" value="ECO:0007669"/>
    <property type="project" value="InterPro"/>
</dbReference>
<dbReference type="Gene3D" id="3.50.50.60">
    <property type="entry name" value="FAD/NAD(P)-binding domain"/>
    <property type="match status" value="1"/>
</dbReference>
<dbReference type="GO" id="GO:0050661">
    <property type="term" value="F:NADP binding"/>
    <property type="evidence" value="ECO:0007669"/>
    <property type="project" value="InterPro"/>
</dbReference>
<organism evidence="11 12">
    <name type="scientific">Beta vulgaris subsp. vulgaris</name>
    <name type="common">Beet</name>
    <dbReference type="NCBI Taxonomy" id="3555"/>
    <lineage>
        <taxon>Eukaryota</taxon>
        <taxon>Viridiplantae</taxon>
        <taxon>Streptophyta</taxon>
        <taxon>Embryophyta</taxon>
        <taxon>Tracheophyta</taxon>
        <taxon>Spermatophyta</taxon>
        <taxon>Magnoliopsida</taxon>
        <taxon>eudicotyledons</taxon>
        <taxon>Gunneridae</taxon>
        <taxon>Pentapetalae</taxon>
        <taxon>Caryophyllales</taxon>
        <taxon>Chenopodiaceae</taxon>
        <taxon>Betoideae</taxon>
        <taxon>Beta</taxon>
    </lineage>
</organism>
<dbReference type="EMBL" id="KQ090148">
    <property type="protein sequence ID" value="KMT05820.1"/>
    <property type="molecule type" value="Genomic_DNA"/>
</dbReference>
<dbReference type="EC" id="1.-.-.-" evidence="10"/>
<dbReference type="OrthoDB" id="66881at2759"/>
<evidence type="ECO:0000256" key="4">
    <source>
        <dbReference type="ARBA" id="ARBA00022630"/>
    </source>
</evidence>
<evidence type="ECO:0000256" key="1">
    <source>
        <dbReference type="ARBA" id="ARBA00001974"/>
    </source>
</evidence>
<protein>
    <recommendedName>
        <fullName evidence="10">Flavin-containing monooxygenase</fullName>
        <ecNumber evidence="10">1.-.-.-</ecNumber>
    </recommendedName>
</protein>
<evidence type="ECO:0000256" key="10">
    <source>
        <dbReference type="RuleBase" id="RU361177"/>
    </source>
</evidence>
<dbReference type="AlphaFoldDB" id="A0A0J8BW61"/>
<evidence type="ECO:0000256" key="2">
    <source>
        <dbReference type="ARBA" id="ARBA00004814"/>
    </source>
</evidence>
<dbReference type="OMA" id="FFMKVAY"/>
<keyword evidence="12" id="KW-1185">Reference proteome</keyword>
<keyword evidence="5 10" id="KW-0274">FAD</keyword>
<gene>
    <name evidence="11" type="ORF">BVRB_7g165940</name>
</gene>
<dbReference type="InterPro" id="IPR036188">
    <property type="entry name" value="FAD/NAD-bd_sf"/>
</dbReference>
<keyword evidence="8" id="KW-0073">Auxin biosynthesis</keyword>
<dbReference type="PIRSF" id="PIRSF000332">
    <property type="entry name" value="FMO"/>
    <property type="match status" value="1"/>
</dbReference>
<keyword evidence="10" id="KW-0503">Monooxygenase</keyword>
<evidence type="ECO:0000256" key="8">
    <source>
        <dbReference type="ARBA" id="ARBA00023070"/>
    </source>
</evidence>
<dbReference type="Pfam" id="PF00743">
    <property type="entry name" value="FMO-like"/>
    <property type="match status" value="1"/>
</dbReference>
<evidence type="ECO:0000313" key="11">
    <source>
        <dbReference type="EMBL" id="KMT05820.1"/>
    </source>
</evidence>
<comment type="cofactor">
    <cofactor evidence="1 10">
        <name>FAD</name>
        <dbReference type="ChEBI" id="CHEBI:57692"/>
    </cofactor>
</comment>
<dbReference type="SUPFAM" id="SSF51905">
    <property type="entry name" value="FAD/NAD(P)-binding domain"/>
    <property type="match status" value="1"/>
</dbReference>
<accession>A0A0J8BW61</accession>
<sequence>MKIPTTCPKYVPKNDFLQYLDNYVAHFGISPLYQRRVESARFDESTKKWRVMAAKVPNGEEELEEEEFFGRFLVVATGETSDPFCPEIEGLSSFQGKIMHSTEFKSGKDYEDKSVLVIGAGNSGYEISLDLANHGAKTSIAVRSPIHILSRGIVSLGLYLLKHLPLYFVDNLMVMLSKLVYGDVTKYGLTRPHEGPFYLKVAFGKYPVIDVGTYSKIKTGEIQVLPAITSITGNDVLFHDGKSYAFDAIIFATGFQRSTSQWLQGDEYLLNEDGLPKPDFPNHWKGKNGLYCVGLARKGLYGAAMDAENISNDVKENL</sequence>
<evidence type="ECO:0000256" key="7">
    <source>
        <dbReference type="ARBA" id="ARBA00023002"/>
    </source>
</evidence>
<evidence type="ECO:0000313" key="12">
    <source>
        <dbReference type="Proteomes" id="UP000035740"/>
    </source>
</evidence>
<dbReference type="GO" id="GO:0009851">
    <property type="term" value="P:auxin biosynthetic process"/>
    <property type="evidence" value="ECO:0007669"/>
    <property type="project" value="UniProtKB-KW"/>
</dbReference>
<dbReference type="InterPro" id="IPR020946">
    <property type="entry name" value="Flavin_mOase-like"/>
</dbReference>
<keyword evidence="6" id="KW-0521">NADP</keyword>